<feature type="region of interest" description="Disordered" evidence="1">
    <location>
        <begin position="134"/>
        <end position="159"/>
    </location>
</feature>
<keyword evidence="3" id="KW-1185">Reference proteome</keyword>
<dbReference type="GO" id="GO:0003676">
    <property type="term" value="F:nucleic acid binding"/>
    <property type="evidence" value="ECO:0007669"/>
    <property type="project" value="InterPro"/>
</dbReference>
<dbReference type="InterPro" id="IPR036397">
    <property type="entry name" value="RNaseH_sf"/>
</dbReference>
<dbReference type="PANTHER" id="PTHR46068">
    <property type="entry name" value="PROTEIN CBG27172"/>
    <property type="match status" value="1"/>
</dbReference>
<sequence>MPRSLEMRDSVHRPTIENIFKRGMRSSDLARTLGFPYSTVKNRLSCTQKRRIVRNDGLSLNKVAGELKIGGRTVQRIVKDNLKLDSYKLARCQNLSDPPKANRLDKAKKLLAHFGVRRDSDVIWSDEKIFTIKPNPNRQNQRQLLRNGENKSPKRRQASNRLFHKSVMTAFEFSGQIKKSYTYEPPCICMQRHFEEKDFNTADEIKTELKGYVYLRPAGFCKNGIHKLPERWKHAVEHDDAYC</sequence>
<feature type="compositionally biased region" description="Polar residues" evidence="1">
    <location>
        <begin position="134"/>
        <end position="144"/>
    </location>
</feature>
<dbReference type="PANTHER" id="PTHR46068:SF1">
    <property type="entry name" value="TRANSPOSASE IS30-LIKE HTH DOMAIN-CONTAINING PROTEIN"/>
    <property type="match status" value="1"/>
</dbReference>
<dbReference type="EnsemblMetazoa" id="CJA28001.1">
    <property type="protein sequence ID" value="CJA28001.1"/>
    <property type="gene ID" value="WBGene00183575"/>
</dbReference>
<evidence type="ECO:0000313" key="2">
    <source>
        <dbReference type="EnsemblMetazoa" id="CJA28001.1"/>
    </source>
</evidence>
<organism evidence="2 3">
    <name type="scientific">Caenorhabditis japonica</name>
    <dbReference type="NCBI Taxonomy" id="281687"/>
    <lineage>
        <taxon>Eukaryota</taxon>
        <taxon>Metazoa</taxon>
        <taxon>Ecdysozoa</taxon>
        <taxon>Nematoda</taxon>
        <taxon>Chromadorea</taxon>
        <taxon>Rhabditida</taxon>
        <taxon>Rhabditina</taxon>
        <taxon>Rhabditomorpha</taxon>
        <taxon>Rhabditoidea</taxon>
        <taxon>Rhabditidae</taxon>
        <taxon>Peloderinae</taxon>
        <taxon>Caenorhabditis</taxon>
    </lineage>
</organism>
<dbReference type="Proteomes" id="UP000005237">
    <property type="component" value="Unassembled WGS sequence"/>
</dbReference>
<reference evidence="2" key="2">
    <citation type="submission" date="2022-06" db="UniProtKB">
        <authorList>
            <consortium name="EnsemblMetazoa"/>
        </authorList>
    </citation>
    <scope>IDENTIFICATION</scope>
    <source>
        <strain evidence="2">DF5081</strain>
    </source>
</reference>
<reference evidence="3" key="1">
    <citation type="submission" date="2010-08" db="EMBL/GenBank/DDBJ databases">
        <authorList>
            <consortium name="Caenorhabditis japonica Sequencing Consortium"/>
            <person name="Wilson R.K."/>
        </authorList>
    </citation>
    <scope>NUCLEOTIDE SEQUENCE [LARGE SCALE GENOMIC DNA]</scope>
    <source>
        <strain evidence="3">DF5081</strain>
    </source>
</reference>
<evidence type="ECO:0008006" key="4">
    <source>
        <dbReference type="Google" id="ProtNLM"/>
    </source>
</evidence>
<name>A0A8R1IA01_CAEJA</name>
<dbReference type="Gene3D" id="3.30.420.10">
    <property type="entry name" value="Ribonuclease H-like superfamily/Ribonuclease H"/>
    <property type="match status" value="1"/>
</dbReference>
<dbReference type="AlphaFoldDB" id="A0A8R1IA01"/>
<protein>
    <recommendedName>
        <fullName evidence="4">Transposase IS30-like HTH domain-containing protein</fullName>
    </recommendedName>
</protein>
<accession>A0A8R1IA01</accession>
<evidence type="ECO:0000313" key="3">
    <source>
        <dbReference type="Proteomes" id="UP000005237"/>
    </source>
</evidence>
<proteinExistence type="predicted"/>
<evidence type="ECO:0000256" key="1">
    <source>
        <dbReference type="SAM" id="MobiDB-lite"/>
    </source>
</evidence>